<feature type="transmembrane region" description="Helical" evidence="2">
    <location>
        <begin position="561"/>
        <end position="586"/>
    </location>
</feature>
<protein>
    <recommendedName>
        <fullName evidence="3">NACHT domain-containing protein</fullName>
    </recommendedName>
</protein>
<dbReference type="AlphaFoldDB" id="A0A941AJI2"/>
<evidence type="ECO:0000259" key="3">
    <source>
        <dbReference type="PROSITE" id="PS50837"/>
    </source>
</evidence>
<dbReference type="RefSeq" id="WP_210155517.1">
    <property type="nucleotide sequence ID" value="NZ_JAFCNB010000004.1"/>
</dbReference>
<feature type="transmembrane region" description="Helical" evidence="2">
    <location>
        <begin position="694"/>
        <end position="718"/>
    </location>
</feature>
<keyword evidence="2" id="KW-0472">Membrane</keyword>
<feature type="transmembrane region" description="Helical" evidence="2">
    <location>
        <begin position="460"/>
        <end position="482"/>
    </location>
</feature>
<keyword evidence="2" id="KW-1133">Transmembrane helix</keyword>
<dbReference type="SUPFAM" id="SSF52540">
    <property type="entry name" value="P-loop containing nucleoside triphosphate hydrolases"/>
    <property type="match status" value="1"/>
</dbReference>
<reference evidence="4" key="1">
    <citation type="submission" date="2021-02" db="EMBL/GenBank/DDBJ databases">
        <title>Draft genome sequence of Microbispora sp. RL4-1S isolated from rice leaves in Thailand.</title>
        <authorList>
            <person name="Muangham S."/>
            <person name="Duangmal K."/>
        </authorList>
    </citation>
    <scope>NUCLEOTIDE SEQUENCE</scope>
    <source>
        <strain evidence="4">RL4-1S</strain>
    </source>
</reference>
<accession>A0A941AJI2</accession>
<name>A0A941AJI2_9ACTN</name>
<comment type="caution">
    <text evidence="4">The sequence shown here is derived from an EMBL/GenBank/DDBJ whole genome shotgun (WGS) entry which is preliminary data.</text>
</comment>
<keyword evidence="2" id="KW-0812">Transmembrane</keyword>
<gene>
    <name evidence="4" type="ORF">JOL79_10465</name>
</gene>
<dbReference type="Gene3D" id="3.40.50.300">
    <property type="entry name" value="P-loop containing nucleotide triphosphate hydrolases"/>
    <property type="match status" value="1"/>
</dbReference>
<feature type="transmembrane region" description="Helical" evidence="2">
    <location>
        <begin position="433"/>
        <end position="454"/>
    </location>
</feature>
<proteinExistence type="predicted"/>
<feature type="compositionally biased region" description="Polar residues" evidence="1">
    <location>
        <begin position="910"/>
        <end position="919"/>
    </location>
</feature>
<feature type="transmembrane region" description="Helical" evidence="2">
    <location>
        <begin position="598"/>
        <end position="615"/>
    </location>
</feature>
<dbReference type="Proteomes" id="UP000674234">
    <property type="component" value="Unassembled WGS sequence"/>
</dbReference>
<evidence type="ECO:0000256" key="2">
    <source>
        <dbReference type="SAM" id="Phobius"/>
    </source>
</evidence>
<organism evidence="4 5">
    <name type="scientific">Microbispora oryzae</name>
    <dbReference type="NCBI Taxonomy" id="2806554"/>
    <lineage>
        <taxon>Bacteria</taxon>
        <taxon>Bacillati</taxon>
        <taxon>Actinomycetota</taxon>
        <taxon>Actinomycetes</taxon>
        <taxon>Streptosporangiales</taxon>
        <taxon>Streptosporangiaceae</taxon>
        <taxon>Microbispora</taxon>
    </lineage>
</organism>
<dbReference type="InterPro" id="IPR027417">
    <property type="entry name" value="P-loop_NTPase"/>
</dbReference>
<feature type="region of interest" description="Disordered" evidence="1">
    <location>
        <begin position="910"/>
        <end position="929"/>
    </location>
</feature>
<feature type="compositionally biased region" description="Basic and acidic residues" evidence="1">
    <location>
        <begin position="920"/>
        <end position="929"/>
    </location>
</feature>
<feature type="transmembrane region" description="Helical" evidence="2">
    <location>
        <begin position="502"/>
        <end position="520"/>
    </location>
</feature>
<feature type="transmembrane region" description="Helical" evidence="2">
    <location>
        <begin position="51"/>
        <end position="74"/>
    </location>
</feature>
<dbReference type="EMBL" id="JAFCNB010000004">
    <property type="protein sequence ID" value="MBP2704233.1"/>
    <property type="molecule type" value="Genomic_DNA"/>
</dbReference>
<dbReference type="PROSITE" id="PS50837">
    <property type="entry name" value="NACHT"/>
    <property type="match status" value="1"/>
</dbReference>
<feature type="domain" description="NACHT" evidence="3">
    <location>
        <begin position="159"/>
        <end position="249"/>
    </location>
</feature>
<evidence type="ECO:0000313" key="4">
    <source>
        <dbReference type="EMBL" id="MBP2704233.1"/>
    </source>
</evidence>
<feature type="transmembrane region" description="Helical" evidence="2">
    <location>
        <begin position="526"/>
        <end position="549"/>
    </location>
</feature>
<evidence type="ECO:0000256" key="1">
    <source>
        <dbReference type="SAM" id="MobiDB-lite"/>
    </source>
</evidence>
<sequence>MRRRWGKAAGTRWVRRGLVLLTGAAMLLAFTPVIRAVAASSDDEFNRWVGWANILALPPGVIGLGLTVLGWALASKAILAGELDREADLLAERMLTAYVDGLKQMIDGDVEEAIRLSLVSDEPVPRWQNSPLIVFGDDRSRDAGDISTVHLYFRALRRPRLTVLGPAGSGKTVLITALAIRCLKSRRGIDGDRRLPYRLPAASYDPYAGALSDWIAARLAEEFHVPPPTARELVRTGRVLPMLDGLDELDPAAAGAPRLRMAVERIDAYAADEVRGIVLTTQPEPYESCPGHVGGETLIRVMPLDDGAVDAYLRGRFARAEAVRDEWRRVLRALDGERKSMLRTPLWLSIAVRAFTASPREMAAATAAGFRAVLVDGLLRIVCRGSRYGEDEAGRWLGTLAAHLERQRETGRPGSDIALDRLWTISGERLPRLVHAALSCAIIVPVAWVLIAPLTGDPNGLVAAAAIVVAGGSVVAGTLSAATPLRYLRDPVSAVHRVPRRIVLSAAILVVLFVALLWFAGRPALAFAAVTILCMAVVSALFTGVDETVTVSVRGAMRTEVVVGVLVTVLPILVTSGGGAAVLGLVLRFDLAYREVKAVIAFGLLIGVLSGIWFTRTTVRYALSLGIQAARGRLPLRLAAFLDWAVPAGLMRGSGRAYQFRHDELRQHFLAVGKAADAERAETVRTRAWSRGSLSTAAGVSVGVLTGVIASAGLNAVLSVGAPVQSFSPADPPVRFVVSENDTCDLDGTQAQRWKVPGHPTWPGHPQGLDFHEWLDRNGAVDKGVTRLRLVFGGRVPQAAVITGIRPRVVARNKPMRGATVGCTGFVTAAAWTDLADAFRRVPAPRGETPVVGLVADLDQAHPAFGAPGGATPWAAVPVRDMEHVAVELQVRTERCDCSWVVDVSWTSAGQSGSSTITDQDGRPFRTTA</sequence>
<evidence type="ECO:0000313" key="5">
    <source>
        <dbReference type="Proteomes" id="UP000674234"/>
    </source>
</evidence>
<keyword evidence="5" id="KW-1185">Reference proteome</keyword>
<dbReference type="InterPro" id="IPR007111">
    <property type="entry name" value="NACHT_NTPase"/>
</dbReference>